<evidence type="ECO:0000256" key="1">
    <source>
        <dbReference type="ARBA" id="ARBA00003236"/>
    </source>
</evidence>
<comment type="function">
    <text evidence="1">Is involved in generating a small heat-stable compound (Nod), an acylated oligomer of N-acetylglucosamine, that stimulates mitosis in various plant protoplasts.</text>
</comment>
<dbReference type="CDD" id="cd10968">
    <property type="entry name" value="CE4_Mlr8448_like_5s"/>
    <property type="match status" value="1"/>
</dbReference>
<reference evidence="7" key="1">
    <citation type="submission" date="2019-03" db="EMBL/GenBank/DDBJ databases">
        <title>Afifella sp. nov., isolated from activated sludge.</title>
        <authorList>
            <person name="Li Q."/>
            <person name="Liu Y."/>
        </authorList>
    </citation>
    <scope>NUCLEOTIDE SEQUENCE</scope>
    <source>
        <strain evidence="7">L72</strain>
    </source>
</reference>
<organism evidence="7 8">
    <name type="scientific">Propylenella binzhouense</name>
    <dbReference type="NCBI Taxonomy" id="2555902"/>
    <lineage>
        <taxon>Bacteria</taxon>
        <taxon>Pseudomonadati</taxon>
        <taxon>Pseudomonadota</taxon>
        <taxon>Alphaproteobacteria</taxon>
        <taxon>Hyphomicrobiales</taxon>
        <taxon>Propylenellaceae</taxon>
        <taxon>Propylenella</taxon>
    </lineage>
</organism>
<evidence type="ECO:0000256" key="3">
    <source>
        <dbReference type="ARBA" id="ARBA00020071"/>
    </source>
</evidence>
<evidence type="ECO:0000256" key="4">
    <source>
        <dbReference type="ARBA" id="ARBA00022729"/>
    </source>
</evidence>
<keyword evidence="4" id="KW-0732">Signal</keyword>
<evidence type="ECO:0000256" key="5">
    <source>
        <dbReference type="ARBA" id="ARBA00032976"/>
    </source>
</evidence>
<dbReference type="Pfam" id="PF01522">
    <property type="entry name" value="Polysacc_deac_1"/>
    <property type="match status" value="2"/>
</dbReference>
<dbReference type="Proteomes" id="UP000773614">
    <property type="component" value="Unassembled WGS sequence"/>
</dbReference>
<dbReference type="EMBL" id="SPKJ01000039">
    <property type="protein sequence ID" value="MYZ48488.1"/>
    <property type="molecule type" value="Genomic_DNA"/>
</dbReference>
<dbReference type="InterPro" id="IPR011330">
    <property type="entry name" value="Glyco_hydro/deAcase_b/a-brl"/>
</dbReference>
<dbReference type="RefSeq" id="WP_161140836.1">
    <property type="nucleotide sequence ID" value="NZ_SPKJ01000039.1"/>
</dbReference>
<dbReference type="AlphaFoldDB" id="A0A964T4S0"/>
<dbReference type="Gene3D" id="3.20.20.370">
    <property type="entry name" value="Glycoside hydrolase/deacetylase"/>
    <property type="match status" value="1"/>
</dbReference>
<gene>
    <name evidence="7" type="ORF">E4O86_12290</name>
</gene>
<dbReference type="OrthoDB" id="9782872at2"/>
<name>A0A964T4S0_9HYPH</name>
<keyword evidence="8" id="KW-1185">Reference proteome</keyword>
<comment type="similarity">
    <text evidence="2">Belongs to the polysaccharide deacetylase family.</text>
</comment>
<proteinExistence type="inferred from homology"/>
<evidence type="ECO:0000259" key="6">
    <source>
        <dbReference type="PROSITE" id="PS51677"/>
    </source>
</evidence>
<dbReference type="GO" id="GO:0005975">
    <property type="term" value="P:carbohydrate metabolic process"/>
    <property type="evidence" value="ECO:0007669"/>
    <property type="project" value="InterPro"/>
</dbReference>
<feature type="domain" description="NodB homology" evidence="6">
    <location>
        <begin position="108"/>
        <end position="361"/>
    </location>
</feature>
<evidence type="ECO:0000256" key="2">
    <source>
        <dbReference type="ARBA" id="ARBA00010973"/>
    </source>
</evidence>
<dbReference type="GO" id="GO:0016810">
    <property type="term" value="F:hydrolase activity, acting on carbon-nitrogen (but not peptide) bonds"/>
    <property type="evidence" value="ECO:0007669"/>
    <property type="project" value="InterPro"/>
</dbReference>
<evidence type="ECO:0000313" key="8">
    <source>
        <dbReference type="Proteomes" id="UP000773614"/>
    </source>
</evidence>
<comment type="caution">
    <text evidence="7">The sequence shown here is derived from an EMBL/GenBank/DDBJ whole genome shotgun (WGS) entry which is preliminary data.</text>
</comment>
<dbReference type="PANTHER" id="PTHR34216:SF7">
    <property type="entry name" value="POLY-BETA-1,6-N-ACETYL-D-GLUCOSAMINE N-DEACETYLASE"/>
    <property type="match status" value="1"/>
</dbReference>
<sequence>MTKEMKAPSAFARPAARRLGARDRLVGQGLRALALLHADRWLESRDGTSVAVTLHHVRPDDPRPFDPNAHLSITPEFLDSFIASMKGNGWKFVTVDGLFEAAPETADRRIAVTLDDGYRDNLEYALPVFRRHGCPFTIFVTPGYCDRTAELWWEALDRIIAGADVLEAVPGGPPKLPLRTVAEKEAAFRVWSGYLTTELDEFAQRAAIRRVADDHGLDLAALAAELVMDFDEVRAIAADPLCRIGAHTMTHPALKRLPEEVARREMRESADRIEAEIGYRPTAFAFPYGYSAAAGPREAQLAEQEGFVASFTTRPGCIERDGRRHGLPRISLNGKYQDPRLYPALFVPNVWRLARWLRSPG</sequence>
<dbReference type="PANTHER" id="PTHR34216">
    <property type="match status" value="1"/>
</dbReference>
<dbReference type="InterPro" id="IPR002509">
    <property type="entry name" value="NODB_dom"/>
</dbReference>
<accession>A0A964T4S0</accession>
<evidence type="ECO:0000313" key="7">
    <source>
        <dbReference type="EMBL" id="MYZ48488.1"/>
    </source>
</evidence>
<dbReference type="PROSITE" id="PS51677">
    <property type="entry name" value="NODB"/>
    <property type="match status" value="1"/>
</dbReference>
<dbReference type="SUPFAM" id="SSF88713">
    <property type="entry name" value="Glycoside hydrolase/deacetylase"/>
    <property type="match status" value="1"/>
</dbReference>
<protein>
    <recommendedName>
        <fullName evidence="3">Chitooligosaccharide deacetylase</fullName>
    </recommendedName>
    <alternativeName>
        <fullName evidence="5">Nodulation protein B</fullName>
    </alternativeName>
</protein>
<dbReference type="InterPro" id="IPR051398">
    <property type="entry name" value="Polysacch_Deacetylase"/>
</dbReference>